<protein>
    <submittedName>
        <fullName evidence="2">Uncharacterized protein</fullName>
    </submittedName>
</protein>
<dbReference type="Gene3D" id="1.20.120.20">
    <property type="entry name" value="Apolipoprotein"/>
    <property type="match status" value="1"/>
</dbReference>
<organism evidence="2 3">
    <name type="scientific">Ectocarpus siliculosus</name>
    <name type="common">Brown alga</name>
    <name type="synonym">Conferva siliculosa</name>
    <dbReference type="NCBI Taxonomy" id="2880"/>
    <lineage>
        <taxon>Eukaryota</taxon>
        <taxon>Sar</taxon>
        <taxon>Stramenopiles</taxon>
        <taxon>Ochrophyta</taxon>
        <taxon>PX clade</taxon>
        <taxon>Phaeophyceae</taxon>
        <taxon>Ectocarpales</taxon>
        <taxon>Ectocarpaceae</taxon>
        <taxon>Ectocarpus</taxon>
    </lineage>
</organism>
<evidence type="ECO:0000313" key="2">
    <source>
        <dbReference type="EMBL" id="CBN76974.1"/>
    </source>
</evidence>
<dbReference type="EMBL" id="FN649740">
    <property type="protein sequence ID" value="CBN76974.1"/>
    <property type="molecule type" value="Genomic_DNA"/>
</dbReference>
<sequence length="327" mass="33702">MDQFNTPSTTTASTVNAPVVKQKKKFTTKPGKQVATAAAAVDTPPTTPEARSTRSGSSASAAAAPVEPEQHVDGDVVESAMRKLKGTRPELLRTSTFYEGAKGVYIFLAGLPVLNGIAPTVEAMAESLINMTPLKPSPEEAEQKSVAVLDKKICEALSYADEVVDVKKDETIEGIVSVKKTINTLGPVQAVVGAACNVGDGVGKAYGSANDTVGSVWHQVFVTVTETYTGVTTMAGETVTRVADTAGGAVNHVTTTTGDVVNSAKCTAGSTVEGVKSFVGSTTESIGSNVNWATTTAWSLIDAAVAYPVGLVQSVMGTKKSDASPEK</sequence>
<dbReference type="OrthoDB" id="10335067at2759"/>
<proteinExistence type="predicted"/>
<dbReference type="InParanoid" id="D8LJ90"/>
<reference evidence="2 3" key="1">
    <citation type="journal article" date="2010" name="Nature">
        <title>The Ectocarpus genome and the independent evolution of multicellularity in brown algae.</title>
        <authorList>
            <person name="Cock J.M."/>
            <person name="Sterck L."/>
            <person name="Rouze P."/>
            <person name="Scornet D."/>
            <person name="Allen A.E."/>
            <person name="Amoutzias G."/>
            <person name="Anthouard V."/>
            <person name="Artiguenave F."/>
            <person name="Aury J.M."/>
            <person name="Badger J.H."/>
            <person name="Beszteri B."/>
            <person name="Billiau K."/>
            <person name="Bonnet E."/>
            <person name="Bothwell J.H."/>
            <person name="Bowler C."/>
            <person name="Boyen C."/>
            <person name="Brownlee C."/>
            <person name="Carrano C.J."/>
            <person name="Charrier B."/>
            <person name="Cho G.Y."/>
            <person name="Coelho S.M."/>
            <person name="Collen J."/>
            <person name="Corre E."/>
            <person name="Da Silva C."/>
            <person name="Delage L."/>
            <person name="Delaroque N."/>
            <person name="Dittami S.M."/>
            <person name="Doulbeau S."/>
            <person name="Elias M."/>
            <person name="Farnham G."/>
            <person name="Gachon C.M."/>
            <person name="Gschloessl B."/>
            <person name="Heesch S."/>
            <person name="Jabbari K."/>
            <person name="Jubin C."/>
            <person name="Kawai H."/>
            <person name="Kimura K."/>
            <person name="Kloareg B."/>
            <person name="Kupper F.C."/>
            <person name="Lang D."/>
            <person name="Le Bail A."/>
            <person name="Leblanc C."/>
            <person name="Lerouge P."/>
            <person name="Lohr M."/>
            <person name="Lopez P.J."/>
            <person name="Martens C."/>
            <person name="Maumus F."/>
            <person name="Michel G."/>
            <person name="Miranda-Saavedra D."/>
            <person name="Morales J."/>
            <person name="Moreau H."/>
            <person name="Motomura T."/>
            <person name="Nagasato C."/>
            <person name="Napoli C.A."/>
            <person name="Nelson D.R."/>
            <person name="Nyvall-Collen P."/>
            <person name="Peters A.F."/>
            <person name="Pommier C."/>
            <person name="Potin P."/>
            <person name="Poulain J."/>
            <person name="Quesneville H."/>
            <person name="Read B."/>
            <person name="Rensing S.A."/>
            <person name="Ritter A."/>
            <person name="Rousvoal S."/>
            <person name="Samanta M."/>
            <person name="Samson G."/>
            <person name="Schroeder D.C."/>
            <person name="Segurens B."/>
            <person name="Strittmatter M."/>
            <person name="Tonon T."/>
            <person name="Tregear J.W."/>
            <person name="Valentin K."/>
            <person name="von Dassow P."/>
            <person name="Yamagishi T."/>
            <person name="Van de Peer Y."/>
            <person name="Wincker P."/>
        </authorList>
    </citation>
    <scope>NUCLEOTIDE SEQUENCE [LARGE SCALE GENOMIC DNA]</scope>
    <source>
        <strain evidence="3">Ec32 / CCAP1310/4</strain>
    </source>
</reference>
<feature type="region of interest" description="Disordered" evidence="1">
    <location>
        <begin position="1"/>
        <end position="71"/>
    </location>
</feature>
<name>D8LJ90_ECTSI</name>
<feature type="compositionally biased region" description="Polar residues" evidence="1">
    <location>
        <begin position="1"/>
        <end position="16"/>
    </location>
</feature>
<gene>
    <name evidence="2" type="ORF">Esi_0024_0140</name>
</gene>
<accession>D8LJ90</accession>
<evidence type="ECO:0000256" key="1">
    <source>
        <dbReference type="SAM" id="MobiDB-lite"/>
    </source>
</evidence>
<feature type="compositionally biased region" description="Low complexity" evidence="1">
    <location>
        <begin position="28"/>
        <end position="64"/>
    </location>
</feature>
<dbReference type="AlphaFoldDB" id="D8LJ90"/>
<keyword evidence="3" id="KW-1185">Reference proteome</keyword>
<dbReference type="EMBL" id="FN648420">
    <property type="protein sequence ID" value="CBN76974.1"/>
    <property type="molecule type" value="Genomic_DNA"/>
</dbReference>
<dbReference type="Proteomes" id="UP000002630">
    <property type="component" value="Linkage Group LG15"/>
</dbReference>
<evidence type="ECO:0000313" key="3">
    <source>
        <dbReference type="Proteomes" id="UP000002630"/>
    </source>
</evidence>